<keyword evidence="13" id="KW-1185">Reference proteome</keyword>
<evidence type="ECO:0000256" key="4">
    <source>
        <dbReference type="ARBA" id="ARBA00021915"/>
    </source>
</evidence>
<feature type="compositionally biased region" description="Basic residues" evidence="12">
    <location>
        <begin position="375"/>
        <end position="389"/>
    </location>
</feature>
<dbReference type="FunFam" id="3.40.50.11840:FF:000001">
    <property type="entry name" value="2-(3-amino-3-carboxypropyl)histidine synthase subunit 1"/>
    <property type="match status" value="1"/>
</dbReference>
<comment type="similarity">
    <text evidence="2 11">Belongs to the DPH1/DPH2 family. DPH1 subfamily.</text>
</comment>
<evidence type="ECO:0000256" key="1">
    <source>
        <dbReference type="ARBA" id="ARBA00005156"/>
    </source>
</evidence>
<evidence type="ECO:0000256" key="12">
    <source>
        <dbReference type="SAM" id="MobiDB-lite"/>
    </source>
</evidence>
<dbReference type="Gene3D" id="3.40.50.11840">
    <property type="entry name" value="Diphthamide synthesis DPH1/DPH2 domain 1"/>
    <property type="match status" value="1"/>
</dbReference>
<dbReference type="WBParaSite" id="Pan_g22211.t1">
    <property type="protein sequence ID" value="Pan_g22211.t1"/>
    <property type="gene ID" value="Pan_g22211"/>
</dbReference>
<name>A0A7E4VKA5_PANRE</name>
<evidence type="ECO:0000256" key="7">
    <source>
        <dbReference type="ARBA" id="ARBA00022723"/>
    </source>
</evidence>
<dbReference type="Pfam" id="PF01866">
    <property type="entry name" value="Diphthamide_syn"/>
    <property type="match status" value="1"/>
</dbReference>
<dbReference type="InterPro" id="IPR042265">
    <property type="entry name" value="DPH1/DPH2_3"/>
</dbReference>
<evidence type="ECO:0000256" key="11">
    <source>
        <dbReference type="PIRNR" id="PIRNR004967"/>
    </source>
</evidence>
<evidence type="ECO:0000256" key="5">
    <source>
        <dbReference type="ARBA" id="ARBA00022679"/>
    </source>
</evidence>
<dbReference type="PANTHER" id="PTHR10762:SF1">
    <property type="entry name" value="2-(3-AMINO-3-CARBOXYPROPYL)HISTIDINE SYNTHASE SUBUNIT 1"/>
    <property type="match status" value="1"/>
</dbReference>
<keyword evidence="11" id="KW-0004">4Fe-4S</keyword>
<dbReference type="SFLD" id="SFLDS00032">
    <property type="entry name" value="Radical_SAM_3-amino-3-carboxyp"/>
    <property type="match status" value="1"/>
</dbReference>
<accession>A0A7E4VKA5</accession>
<evidence type="ECO:0000313" key="14">
    <source>
        <dbReference type="WBParaSite" id="Pan_g22211.t1"/>
    </source>
</evidence>
<evidence type="ECO:0000256" key="8">
    <source>
        <dbReference type="ARBA" id="ARBA00023004"/>
    </source>
</evidence>
<dbReference type="FunFam" id="3.40.50.11860:FF:000002">
    <property type="entry name" value="2-(3-amino-3-carboxypropyl)histidine synthase subunit 1"/>
    <property type="match status" value="1"/>
</dbReference>
<proteinExistence type="inferred from homology"/>
<dbReference type="FunFam" id="3.40.50.11850:FF:000001">
    <property type="entry name" value="2-(3-amino-3-carboxypropyl)histidine synthase subunit 1"/>
    <property type="match status" value="1"/>
</dbReference>
<evidence type="ECO:0000256" key="6">
    <source>
        <dbReference type="ARBA" id="ARBA00022691"/>
    </source>
</evidence>
<keyword evidence="9" id="KW-0411">Iron-sulfur</keyword>
<keyword evidence="6 11" id="KW-0949">S-adenosyl-L-methionine</keyword>
<keyword evidence="5 11" id="KW-0808">Transferase</keyword>
<evidence type="ECO:0000256" key="3">
    <source>
        <dbReference type="ARBA" id="ARBA00012221"/>
    </source>
</evidence>
<dbReference type="InterPro" id="IPR042263">
    <property type="entry name" value="DPH1/DPH2_1"/>
</dbReference>
<comment type="pathway">
    <text evidence="1 11">Protein modification; peptidyl-diphthamide biosynthesis.</text>
</comment>
<comment type="catalytic activity">
    <reaction evidence="10 11">
        <text>L-histidyl-[translation elongation factor 2] + S-adenosyl-L-methionine = 2-[(3S)-amino-3-carboxypropyl]-L-histidyl-[translation elongation factor 2] + S-methyl-5'-thioadenosine + H(+)</text>
        <dbReference type="Rhea" id="RHEA:36783"/>
        <dbReference type="Rhea" id="RHEA-COMP:9748"/>
        <dbReference type="Rhea" id="RHEA-COMP:9749"/>
        <dbReference type="ChEBI" id="CHEBI:15378"/>
        <dbReference type="ChEBI" id="CHEBI:17509"/>
        <dbReference type="ChEBI" id="CHEBI:29979"/>
        <dbReference type="ChEBI" id="CHEBI:59789"/>
        <dbReference type="ChEBI" id="CHEBI:73995"/>
        <dbReference type="EC" id="2.5.1.108"/>
    </reaction>
</comment>
<reference evidence="13" key="1">
    <citation type="journal article" date="2013" name="Genetics">
        <title>The draft genome and transcriptome of Panagrellus redivivus are shaped by the harsh demands of a free-living lifestyle.</title>
        <authorList>
            <person name="Srinivasan J."/>
            <person name="Dillman A.R."/>
            <person name="Macchietto M.G."/>
            <person name="Heikkinen L."/>
            <person name="Lakso M."/>
            <person name="Fracchia K.M."/>
            <person name="Antoshechkin I."/>
            <person name="Mortazavi A."/>
            <person name="Wong G."/>
            <person name="Sternberg P.W."/>
        </authorList>
    </citation>
    <scope>NUCLEOTIDE SEQUENCE [LARGE SCALE GENOMIC DNA]</scope>
    <source>
        <strain evidence="13">MT8872</strain>
    </source>
</reference>
<evidence type="ECO:0000256" key="2">
    <source>
        <dbReference type="ARBA" id="ARBA00010173"/>
    </source>
</evidence>
<organism evidence="13 14">
    <name type="scientific">Panagrellus redivivus</name>
    <name type="common">Microworm</name>
    <dbReference type="NCBI Taxonomy" id="6233"/>
    <lineage>
        <taxon>Eukaryota</taxon>
        <taxon>Metazoa</taxon>
        <taxon>Ecdysozoa</taxon>
        <taxon>Nematoda</taxon>
        <taxon>Chromadorea</taxon>
        <taxon>Rhabditida</taxon>
        <taxon>Tylenchina</taxon>
        <taxon>Panagrolaimomorpha</taxon>
        <taxon>Panagrolaimoidea</taxon>
        <taxon>Panagrolaimidae</taxon>
        <taxon>Panagrellus</taxon>
    </lineage>
</organism>
<comment type="function">
    <text evidence="11">Catalyzes the first step of diphthamide biosynthesis, a post-translational modification of histidine which occurs in elongation factor 2.</text>
</comment>
<dbReference type="PANTHER" id="PTHR10762">
    <property type="entry name" value="DIPHTHAMIDE BIOSYNTHESIS PROTEIN"/>
    <property type="match status" value="1"/>
</dbReference>
<dbReference type="Proteomes" id="UP000492821">
    <property type="component" value="Unassembled WGS sequence"/>
</dbReference>
<dbReference type="GO" id="GO:0017183">
    <property type="term" value="P:protein histidyl modification to diphthamide"/>
    <property type="evidence" value="ECO:0007669"/>
    <property type="project" value="UniProtKB-UniRule"/>
</dbReference>
<dbReference type="GO" id="GO:0051539">
    <property type="term" value="F:4 iron, 4 sulfur cluster binding"/>
    <property type="evidence" value="ECO:0007669"/>
    <property type="project" value="UniProtKB-UniRule"/>
</dbReference>
<dbReference type="Gene3D" id="3.40.50.11860">
    <property type="entry name" value="Diphthamide synthesis DPH1/DPH2 domain 3"/>
    <property type="match status" value="1"/>
</dbReference>
<evidence type="ECO:0000313" key="13">
    <source>
        <dbReference type="Proteomes" id="UP000492821"/>
    </source>
</evidence>
<dbReference type="GO" id="GO:0090560">
    <property type="term" value="F:2-(3-amino-3-carboxypropyl)histidine synthase activity"/>
    <property type="evidence" value="ECO:0007669"/>
    <property type="project" value="UniProtKB-UniRule"/>
</dbReference>
<keyword evidence="7" id="KW-0479">Metal-binding</keyword>
<sequence length="389" mass="43712">MARAHRIREQVEAILQDETLVADLKILPQNYTFEVPKTIWKIRDTKAQLVALQFPEGLLMYSCLIADILSKHTGCEIIIMGDVTYGACCVDDYTARSLGCELLVHYGHSCLVPIQDTAGIHMLYIFVNIDLNLSHFLSVAELHLKSYGTLALVSTIQFVGSLQVIKKKLIESGIEVVIPQCSPLSPGEILGCTSPKLPEGIGAIVYLGDGRFHLESVMIQNPKLPAFQYNPYSRKLTKEEYGFKLMVKNRKAAVDVAKNASVFGLIQGTIGRQGNTRIFDDLEEKLAIRDKKFIRVLLSEIFVNKLALFEGVECWAQVACPRLSIDWGLAFKAPLLTPYELSAALDFTEFTQDEYPMDFYAFDSRGPWTNNNEKHRPRRPARQHLSVKA</sequence>
<dbReference type="InterPro" id="IPR035435">
    <property type="entry name" value="DPH1/DPH2_euk_archaea"/>
</dbReference>
<dbReference type="UniPathway" id="UPA00559"/>
<dbReference type="PIRSF" id="PIRSF004967">
    <property type="entry name" value="DPH1"/>
    <property type="match status" value="1"/>
</dbReference>
<reference evidence="14" key="2">
    <citation type="submission" date="2020-10" db="UniProtKB">
        <authorList>
            <consortium name="WormBaseParasite"/>
        </authorList>
    </citation>
    <scope>IDENTIFICATION</scope>
</reference>
<evidence type="ECO:0000256" key="10">
    <source>
        <dbReference type="ARBA" id="ARBA00048403"/>
    </source>
</evidence>
<comment type="cofactor">
    <cofactor evidence="11">
        <name>[4Fe-4S] cluster</name>
        <dbReference type="ChEBI" id="CHEBI:49883"/>
    </cofactor>
    <text evidence="11">Binds 1 [4Fe-4S] cluster per subunit. The cluster is coordinated with 3 cysteines and an exchangeable S-adenosyl-L-methionine.</text>
</comment>
<dbReference type="InterPro" id="IPR042264">
    <property type="entry name" value="DPH1/DPH2_2"/>
</dbReference>
<feature type="region of interest" description="Disordered" evidence="12">
    <location>
        <begin position="370"/>
        <end position="389"/>
    </location>
</feature>
<dbReference type="EC" id="2.5.1.108" evidence="3 11"/>
<dbReference type="GO" id="GO:0046872">
    <property type="term" value="F:metal ion binding"/>
    <property type="evidence" value="ECO:0007669"/>
    <property type="project" value="UniProtKB-KW"/>
</dbReference>
<evidence type="ECO:0000256" key="9">
    <source>
        <dbReference type="ARBA" id="ARBA00023014"/>
    </source>
</evidence>
<dbReference type="NCBIfam" id="TIGR00322">
    <property type="entry name" value="diphth2_R"/>
    <property type="match status" value="1"/>
</dbReference>
<dbReference type="Gene3D" id="3.40.50.11850">
    <property type="entry name" value="Diphthamide synthesis DPH1/DPH2 domain 2"/>
    <property type="match status" value="1"/>
</dbReference>
<dbReference type="InterPro" id="IPR016435">
    <property type="entry name" value="DPH1/DPH2"/>
</dbReference>
<protein>
    <recommendedName>
        <fullName evidence="4 11">2-(3-amino-3-carboxypropyl)histidine synthase subunit 1</fullName>
        <ecNumber evidence="3 11">2.5.1.108</ecNumber>
    </recommendedName>
</protein>
<keyword evidence="8" id="KW-0408">Iron</keyword>
<dbReference type="AlphaFoldDB" id="A0A7E4VKA5"/>